<proteinExistence type="predicted"/>
<feature type="transmembrane region" description="Helical" evidence="1">
    <location>
        <begin position="28"/>
        <end position="49"/>
    </location>
</feature>
<keyword evidence="1" id="KW-1133">Transmembrane helix</keyword>
<keyword evidence="1" id="KW-0812">Transmembrane</keyword>
<gene>
    <name evidence="2" type="ORF">J2Z37_000118</name>
</gene>
<comment type="caution">
    <text evidence="2">The sequence shown here is derived from an EMBL/GenBank/DDBJ whole genome shotgun (WGS) entry which is preliminary data.</text>
</comment>
<evidence type="ECO:0000256" key="1">
    <source>
        <dbReference type="SAM" id="Phobius"/>
    </source>
</evidence>
<keyword evidence="3" id="KW-1185">Reference proteome</keyword>
<name>A0ABS4GIP7_9BACL</name>
<evidence type="ECO:0000313" key="3">
    <source>
        <dbReference type="Proteomes" id="UP001519343"/>
    </source>
</evidence>
<dbReference type="RefSeq" id="WP_209807895.1">
    <property type="nucleotide sequence ID" value="NZ_JAGGKT010000001.1"/>
</dbReference>
<dbReference type="Proteomes" id="UP001519343">
    <property type="component" value="Unassembled WGS sequence"/>
</dbReference>
<dbReference type="EMBL" id="JAGGKT010000001">
    <property type="protein sequence ID" value="MBP1930131.1"/>
    <property type="molecule type" value="Genomic_DNA"/>
</dbReference>
<reference evidence="2 3" key="1">
    <citation type="submission" date="2021-03" db="EMBL/GenBank/DDBJ databases">
        <title>Genomic Encyclopedia of Type Strains, Phase IV (KMG-IV): sequencing the most valuable type-strain genomes for metagenomic binning, comparative biology and taxonomic classification.</title>
        <authorList>
            <person name="Goeker M."/>
        </authorList>
    </citation>
    <scope>NUCLEOTIDE SEQUENCE [LARGE SCALE GENOMIC DNA]</scope>
    <source>
        <strain evidence="2 3">DSM 24738</strain>
    </source>
</reference>
<keyword evidence="1" id="KW-0472">Membrane</keyword>
<evidence type="ECO:0000313" key="2">
    <source>
        <dbReference type="EMBL" id="MBP1930131.1"/>
    </source>
</evidence>
<organism evidence="2 3">
    <name type="scientific">Ammoniphilus resinae</name>
    <dbReference type="NCBI Taxonomy" id="861532"/>
    <lineage>
        <taxon>Bacteria</taxon>
        <taxon>Bacillati</taxon>
        <taxon>Bacillota</taxon>
        <taxon>Bacilli</taxon>
        <taxon>Bacillales</taxon>
        <taxon>Paenibacillaceae</taxon>
        <taxon>Aneurinibacillus group</taxon>
        <taxon>Ammoniphilus</taxon>
    </lineage>
</organism>
<sequence length="53" mass="5853">MEVTRTDQVEELVEVEEHEHSLVGAGTFISVGVVGAVILLTYIVLYGLYMSRV</sequence>
<accession>A0ABS4GIP7</accession>
<protein>
    <submittedName>
        <fullName evidence="2">Uncharacterized protein</fullName>
    </submittedName>
</protein>